<protein>
    <submittedName>
        <fullName evidence="1">Uncharacterized protein</fullName>
    </submittedName>
</protein>
<proteinExistence type="predicted"/>
<evidence type="ECO:0000313" key="2">
    <source>
        <dbReference type="Proteomes" id="UP000198224"/>
    </source>
</evidence>
<keyword evidence="2" id="KW-1185">Reference proteome</keyword>
<dbReference type="Proteomes" id="UP000198224">
    <property type="component" value="Chromosome I"/>
</dbReference>
<evidence type="ECO:0000313" key="1">
    <source>
        <dbReference type="EMBL" id="SCE82352.1"/>
    </source>
</evidence>
<dbReference type="AlphaFoldDB" id="A0A1C4VEF1"/>
<organism evidence="1 2">
    <name type="scientific">Micromonospora chokoriensis</name>
    <dbReference type="NCBI Taxonomy" id="356851"/>
    <lineage>
        <taxon>Bacteria</taxon>
        <taxon>Bacillati</taxon>
        <taxon>Actinomycetota</taxon>
        <taxon>Actinomycetes</taxon>
        <taxon>Micromonosporales</taxon>
        <taxon>Micromonosporaceae</taxon>
        <taxon>Micromonospora</taxon>
    </lineage>
</organism>
<name>A0A1C4VEF1_9ACTN</name>
<sequence length="130" mass="15213">MSIEFHWSKERVAEYRSTDRRLACLGMWLTDDIQVVHELCLDLLADLEDISAGRKESESWEGNAWAAELSSGGVDLQNLWRDVLKAHYPLPEVRRVVAQYWRLLAEDPDRTRAVIEWERENGRQHPFHGL</sequence>
<dbReference type="RefSeq" id="WP_088987124.1">
    <property type="nucleotide sequence ID" value="NZ_LT607409.1"/>
</dbReference>
<accession>A0A1C4VEF1</accession>
<gene>
    <name evidence="1" type="ORF">GA0070612_1344</name>
</gene>
<reference evidence="2" key="1">
    <citation type="submission" date="2016-06" db="EMBL/GenBank/DDBJ databases">
        <authorList>
            <person name="Varghese N."/>
            <person name="Submissions Spin"/>
        </authorList>
    </citation>
    <scope>NUCLEOTIDE SEQUENCE [LARGE SCALE GENOMIC DNA]</scope>
    <source>
        <strain evidence="2">DSM 45160</strain>
    </source>
</reference>
<dbReference type="EMBL" id="LT607409">
    <property type="protein sequence ID" value="SCE82352.1"/>
    <property type="molecule type" value="Genomic_DNA"/>
</dbReference>